<dbReference type="Pfam" id="PF24621">
    <property type="entry name" value="DHQS_C"/>
    <property type="match status" value="1"/>
</dbReference>
<dbReference type="GO" id="GO:0017000">
    <property type="term" value="P:antibiotic biosynthetic process"/>
    <property type="evidence" value="ECO:0007669"/>
    <property type="project" value="InterPro"/>
</dbReference>
<dbReference type="GO" id="GO:0046872">
    <property type="term" value="F:metal ion binding"/>
    <property type="evidence" value="ECO:0007669"/>
    <property type="project" value="UniProtKB-KW"/>
</dbReference>
<comment type="caution">
    <text evidence="11">The sequence shown here is derived from an EMBL/GenBank/DDBJ whole genome shotgun (WGS) entry which is preliminary data.</text>
</comment>
<dbReference type="AlphaFoldDB" id="A0A3M8H4W5"/>
<dbReference type="PANTHER" id="PTHR43622">
    <property type="entry name" value="3-DEHYDROQUINATE SYNTHASE"/>
    <property type="match status" value="1"/>
</dbReference>
<keyword evidence="5" id="KW-0520">NAD</keyword>
<dbReference type="GO" id="GO:0000166">
    <property type="term" value="F:nucleotide binding"/>
    <property type="evidence" value="ECO:0007669"/>
    <property type="project" value="UniProtKB-KW"/>
</dbReference>
<keyword evidence="8" id="KW-0812">Transmembrane</keyword>
<dbReference type="OrthoDB" id="9806583at2"/>
<evidence type="ECO:0000313" key="12">
    <source>
        <dbReference type="Proteomes" id="UP000279909"/>
    </source>
</evidence>
<dbReference type="RefSeq" id="WP_122973405.1">
    <property type="nucleotide sequence ID" value="NZ_RHLQ01000057.1"/>
</dbReference>
<dbReference type="GO" id="GO:0009073">
    <property type="term" value="P:aromatic amino acid family biosynthetic process"/>
    <property type="evidence" value="ECO:0007669"/>
    <property type="project" value="InterPro"/>
</dbReference>
<evidence type="ECO:0000256" key="5">
    <source>
        <dbReference type="ARBA" id="ARBA00023027"/>
    </source>
</evidence>
<gene>
    <name evidence="11" type="ORF">EC501_16290</name>
</gene>
<keyword evidence="3" id="KW-0479">Metal-binding</keyword>
<reference evidence="11 12" key="1">
    <citation type="journal article" date="2014" name="Int. J. Syst. Evol. Microbiol.">
        <title>Lysinibacillus halotolerans sp. nov., isolated from saline-alkaline soil.</title>
        <authorList>
            <person name="Kong D."/>
            <person name="Wang Y."/>
            <person name="Zhao B."/>
            <person name="Li Y."/>
            <person name="Song J."/>
            <person name="Zhai Y."/>
            <person name="Zhang C."/>
            <person name="Wang H."/>
            <person name="Chen X."/>
            <person name="Zhao B."/>
            <person name="Ruan Z."/>
        </authorList>
    </citation>
    <scope>NUCLEOTIDE SEQUENCE [LARGE SCALE GENOMIC DNA]</scope>
    <source>
        <strain evidence="11 12">MCCC 1A12703</strain>
    </source>
</reference>
<evidence type="ECO:0000256" key="6">
    <source>
        <dbReference type="ARBA" id="ARBA00023239"/>
    </source>
</evidence>
<keyword evidence="8" id="KW-1133">Transmembrane helix</keyword>
<protein>
    <submittedName>
        <fullName evidence="11">Iron-containing alcohol dehydrogenase</fullName>
    </submittedName>
</protein>
<keyword evidence="12" id="KW-1185">Reference proteome</keyword>
<dbReference type="SUPFAM" id="SSF56796">
    <property type="entry name" value="Dehydroquinate synthase-like"/>
    <property type="match status" value="1"/>
</dbReference>
<dbReference type="CDD" id="cd08199">
    <property type="entry name" value="EEVS"/>
    <property type="match status" value="1"/>
</dbReference>
<proteinExistence type="predicted"/>
<dbReference type="EMBL" id="RHLQ01000057">
    <property type="protein sequence ID" value="RNC97254.1"/>
    <property type="molecule type" value="Genomic_DNA"/>
</dbReference>
<feature type="domain" description="3-dehydroquinate synthase C-terminal" evidence="10">
    <location>
        <begin position="188"/>
        <end position="315"/>
    </location>
</feature>
<dbReference type="InterPro" id="IPR035872">
    <property type="entry name" value="EEVS-like"/>
</dbReference>
<evidence type="ECO:0000259" key="10">
    <source>
        <dbReference type="Pfam" id="PF24621"/>
    </source>
</evidence>
<keyword evidence="6" id="KW-0456">Lyase</keyword>
<comment type="cofactor">
    <cofactor evidence="1">
        <name>NAD(+)</name>
        <dbReference type="ChEBI" id="CHEBI:57540"/>
    </cofactor>
</comment>
<dbReference type="InterPro" id="IPR030960">
    <property type="entry name" value="DHQS/DOIS_N"/>
</dbReference>
<feature type="domain" description="3-dehydroquinate synthase N-terminal" evidence="9">
    <location>
        <begin position="74"/>
        <end position="183"/>
    </location>
</feature>
<dbReference type="Pfam" id="PF01761">
    <property type="entry name" value="DHQ_synthase"/>
    <property type="match status" value="1"/>
</dbReference>
<sequence>MVLKLNNKITANYKKEFSYDVYFEDDMFNIKNPLIKQVTNNRKLIIIMSKTVERLYYDKIMNYFQFNNFDYSVLTIETGEENKTLQNIENIVSFCNQKNADRKTILIGIGGGILLDMVGFAASMVRRKLDYIRIPTTLVGQIDAGIGIKTGVNFEKKKNYIGSFYPPIACLNDISFLYTLSELNIICGLAEIIKMGIIVDKSLILLIEANKESLLKSYRTQGQENVTINILATIDMLDELKPNFYEENLERLVDFGHTFSPYIEEKSNYEIPHGIAVGLDIALSTEISYLKKYLKKEDRERILKLLLECKLDIYNTKTFNTVELKKSLDRIELHRGGDLNLVVPEKIGSAIFVKDKSEVTIELLQTAINNLKMYQEKYKLSEVNY</sequence>
<evidence type="ECO:0000256" key="3">
    <source>
        <dbReference type="ARBA" id="ARBA00022723"/>
    </source>
</evidence>
<evidence type="ECO:0000259" key="9">
    <source>
        <dbReference type="Pfam" id="PF01761"/>
    </source>
</evidence>
<feature type="transmembrane region" description="Helical" evidence="8">
    <location>
        <begin position="105"/>
        <end position="125"/>
    </location>
</feature>
<dbReference type="PIRSF" id="PIRSF001455">
    <property type="entry name" value="DHQ_synth"/>
    <property type="match status" value="1"/>
</dbReference>
<evidence type="ECO:0000256" key="8">
    <source>
        <dbReference type="SAM" id="Phobius"/>
    </source>
</evidence>
<evidence type="ECO:0000256" key="1">
    <source>
        <dbReference type="ARBA" id="ARBA00001911"/>
    </source>
</evidence>
<evidence type="ECO:0000313" key="11">
    <source>
        <dbReference type="EMBL" id="RNC97254.1"/>
    </source>
</evidence>
<organism evidence="11 12">
    <name type="scientific">Lysinibacillus halotolerans</name>
    <dbReference type="NCBI Taxonomy" id="1368476"/>
    <lineage>
        <taxon>Bacteria</taxon>
        <taxon>Bacillati</taxon>
        <taxon>Bacillota</taxon>
        <taxon>Bacilli</taxon>
        <taxon>Bacillales</taxon>
        <taxon>Bacillaceae</taxon>
        <taxon>Lysinibacillus</taxon>
    </lineage>
</organism>
<dbReference type="Gene3D" id="1.20.1090.10">
    <property type="entry name" value="Dehydroquinate synthase-like - alpha domain"/>
    <property type="match status" value="1"/>
</dbReference>
<dbReference type="InterPro" id="IPR030963">
    <property type="entry name" value="DHQ_synth_fam"/>
</dbReference>
<evidence type="ECO:0000256" key="7">
    <source>
        <dbReference type="ARBA" id="ARBA00023285"/>
    </source>
</evidence>
<evidence type="ECO:0000256" key="2">
    <source>
        <dbReference type="ARBA" id="ARBA00001941"/>
    </source>
</evidence>
<keyword evidence="7" id="KW-0170">Cobalt</keyword>
<accession>A0A3M8H4W5</accession>
<dbReference type="Proteomes" id="UP000279909">
    <property type="component" value="Unassembled WGS sequence"/>
</dbReference>
<keyword evidence="4" id="KW-0547">Nucleotide-binding</keyword>
<keyword evidence="8" id="KW-0472">Membrane</keyword>
<name>A0A3M8H4W5_9BACI</name>
<comment type="cofactor">
    <cofactor evidence="2">
        <name>Co(2+)</name>
        <dbReference type="ChEBI" id="CHEBI:48828"/>
    </cofactor>
</comment>
<dbReference type="GO" id="GO:0003856">
    <property type="term" value="F:3-dehydroquinate synthase activity"/>
    <property type="evidence" value="ECO:0007669"/>
    <property type="project" value="TreeGrafter"/>
</dbReference>
<dbReference type="PANTHER" id="PTHR43622:SF3">
    <property type="entry name" value="2-EPI-5-EPI-VALIOLONE SYNTHASE"/>
    <property type="match status" value="1"/>
</dbReference>
<evidence type="ECO:0000256" key="4">
    <source>
        <dbReference type="ARBA" id="ARBA00022741"/>
    </source>
</evidence>
<dbReference type="InterPro" id="IPR056179">
    <property type="entry name" value="DHQS_C"/>
</dbReference>
<dbReference type="InterPro" id="IPR050071">
    <property type="entry name" value="Dehydroquinate_synthase"/>
</dbReference>
<dbReference type="Gene3D" id="3.40.50.1970">
    <property type="match status" value="1"/>
</dbReference>